<dbReference type="EMBL" id="CM037011">
    <property type="protein sequence ID" value="KAH7692318.1"/>
    <property type="molecule type" value="Genomic_DNA"/>
</dbReference>
<name>A0ACB7WV04_DIOAL</name>
<protein>
    <submittedName>
        <fullName evidence="1">Uncharacterized protein</fullName>
    </submittedName>
</protein>
<evidence type="ECO:0000313" key="2">
    <source>
        <dbReference type="Proteomes" id="UP000827976"/>
    </source>
</evidence>
<keyword evidence="2" id="KW-1185">Reference proteome</keyword>
<gene>
    <name evidence="1" type="ORF">IHE45_01G058900</name>
</gene>
<comment type="caution">
    <text evidence="1">The sequence shown here is derived from an EMBL/GenBank/DDBJ whole genome shotgun (WGS) entry which is preliminary data.</text>
</comment>
<reference evidence="2" key="1">
    <citation type="journal article" date="2022" name="Nat. Commun.">
        <title>Chromosome evolution and the genetic basis of agronomically important traits in greater yam.</title>
        <authorList>
            <person name="Bredeson J.V."/>
            <person name="Lyons J.B."/>
            <person name="Oniyinde I.O."/>
            <person name="Okereke N.R."/>
            <person name="Kolade O."/>
            <person name="Nnabue I."/>
            <person name="Nwadili C.O."/>
            <person name="Hribova E."/>
            <person name="Parker M."/>
            <person name="Nwogha J."/>
            <person name="Shu S."/>
            <person name="Carlson J."/>
            <person name="Kariba R."/>
            <person name="Muthemba S."/>
            <person name="Knop K."/>
            <person name="Barton G.J."/>
            <person name="Sherwood A.V."/>
            <person name="Lopez-Montes A."/>
            <person name="Asiedu R."/>
            <person name="Jamnadass R."/>
            <person name="Muchugi A."/>
            <person name="Goodstein D."/>
            <person name="Egesi C.N."/>
            <person name="Featherston J."/>
            <person name="Asfaw A."/>
            <person name="Simpson G.G."/>
            <person name="Dolezel J."/>
            <person name="Hendre P.S."/>
            <person name="Van Deynze A."/>
            <person name="Kumar P.L."/>
            <person name="Obidiegwu J.E."/>
            <person name="Bhattacharjee R."/>
            <person name="Rokhsar D.S."/>
        </authorList>
    </citation>
    <scope>NUCLEOTIDE SEQUENCE [LARGE SCALE GENOMIC DNA]</scope>
    <source>
        <strain evidence="2">cv. TDa95/00328</strain>
    </source>
</reference>
<sequence>MFKQLSDAMHSSHEKFDSLSSLIINHVGPFSMELMVWKYLAPAMTVKSVLRPVYLLHSVQHKDSDCS</sequence>
<proteinExistence type="predicted"/>
<evidence type="ECO:0000313" key="1">
    <source>
        <dbReference type="EMBL" id="KAH7692318.1"/>
    </source>
</evidence>
<dbReference type="Proteomes" id="UP000827976">
    <property type="component" value="Chromosome 1"/>
</dbReference>
<accession>A0ACB7WV04</accession>
<organism evidence="1 2">
    <name type="scientific">Dioscorea alata</name>
    <name type="common">Purple yam</name>
    <dbReference type="NCBI Taxonomy" id="55571"/>
    <lineage>
        <taxon>Eukaryota</taxon>
        <taxon>Viridiplantae</taxon>
        <taxon>Streptophyta</taxon>
        <taxon>Embryophyta</taxon>
        <taxon>Tracheophyta</taxon>
        <taxon>Spermatophyta</taxon>
        <taxon>Magnoliopsida</taxon>
        <taxon>Liliopsida</taxon>
        <taxon>Dioscoreales</taxon>
        <taxon>Dioscoreaceae</taxon>
        <taxon>Dioscorea</taxon>
    </lineage>
</organism>